<dbReference type="Gene3D" id="3.30.160.170">
    <property type="entry name" value="FlaG-like"/>
    <property type="match status" value="1"/>
</dbReference>
<name>A0A7T5EK71_9BACL</name>
<dbReference type="Pfam" id="PF03646">
    <property type="entry name" value="FlaG"/>
    <property type="match status" value="1"/>
</dbReference>
<evidence type="ECO:0000313" key="3">
    <source>
        <dbReference type="EMBL" id="QUO41192.1"/>
    </source>
</evidence>
<dbReference type="EMBL" id="CP073708">
    <property type="protein sequence ID" value="QUO41192.1"/>
    <property type="molecule type" value="Genomic_DNA"/>
</dbReference>
<dbReference type="PANTHER" id="PTHR37166:SF1">
    <property type="entry name" value="PROTEIN FLAG"/>
    <property type="match status" value="1"/>
</dbReference>
<evidence type="ECO:0000256" key="1">
    <source>
        <dbReference type="SAM" id="MobiDB-lite"/>
    </source>
</evidence>
<dbReference type="AlphaFoldDB" id="A0A7T5EK71"/>
<dbReference type="PANTHER" id="PTHR37166">
    <property type="entry name" value="PROTEIN FLAG"/>
    <property type="match status" value="1"/>
</dbReference>
<feature type="region of interest" description="Disordered" evidence="1">
    <location>
        <begin position="1"/>
        <end position="34"/>
    </location>
</feature>
<evidence type="ECO:0000313" key="4">
    <source>
        <dbReference type="Proteomes" id="UP000595847"/>
    </source>
</evidence>
<organism evidence="2 4">
    <name type="scientific">Brevibacillus composti</name>
    <dbReference type="NCBI Taxonomy" id="2796470"/>
    <lineage>
        <taxon>Bacteria</taxon>
        <taxon>Bacillati</taxon>
        <taxon>Bacillota</taxon>
        <taxon>Bacilli</taxon>
        <taxon>Bacillales</taxon>
        <taxon>Paenibacillaceae</taxon>
        <taxon>Brevibacillus</taxon>
    </lineage>
</organism>
<dbReference type="KEGG" id="bcop:JD108_20090"/>
<reference evidence="2 4" key="1">
    <citation type="submission" date="2020-12" db="EMBL/GenBank/DDBJ databases">
        <title>strain FJAT-54423T represents a novel species of the genus Brevibacillus.</title>
        <authorList>
            <person name="Tang R."/>
        </authorList>
    </citation>
    <scope>NUCLEOTIDE SEQUENCE [LARGE SCALE GENOMIC DNA]</scope>
    <source>
        <strain evidence="2 4">FJAT-54423</strain>
    </source>
</reference>
<proteinExistence type="predicted"/>
<dbReference type="EMBL" id="CP066308">
    <property type="protein sequence ID" value="QQE74108.1"/>
    <property type="molecule type" value="Genomic_DNA"/>
</dbReference>
<evidence type="ECO:0000313" key="5">
    <source>
        <dbReference type="Proteomes" id="UP000677234"/>
    </source>
</evidence>
<keyword evidence="2" id="KW-0969">Cilium</keyword>
<keyword evidence="5" id="KW-1185">Reference proteome</keyword>
<dbReference type="Proteomes" id="UP000677234">
    <property type="component" value="Chromosome"/>
</dbReference>
<dbReference type="Proteomes" id="UP000595847">
    <property type="component" value="Chromosome"/>
</dbReference>
<feature type="compositionally biased region" description="Polar residues" evidence="1">
    <location>
        <begin position="9"/>
        <end position="25"/>
    </location>
</feature>
<gene>
    <name evidence="2" type="ORF">JD108_20090</name>
    <name evidence="3" type="ORF">KDJ56_20025</name>
</gene>
<sequence length="118" mass="13434">MDFKVSGVTIPSSFPAQASTSQTTEPAPDIPVSKEVKEVTDKQHSREQLEQQVDVFNKMLHANQAHVKFVLHDELGEYYVQVINDKTSQVIREIPSKKMMDTVAKMYEMIGILVDQKR</sequence>
<dbReference type="SUPFAM" id="SSF160214">
    <property type="entry name" value="FlaG-like"/>
    <property type="match status" value="1"/>
</dbReference>
<reference evidence="3" key="2">
    <citation type="submission" date="2021-04" db="EMBL/GenBank/DDBJ databases">
        <title>Brevibacillus composti FJAT-54423, complete genome.</title>
        <authorList>
            <person name="Tang R."/>
        </authorList>
    </citation>
    <scope>NUCLEOTIDE SEQUENCE</scope>
    <source>
        <strain evidence="3">FJAT-54424</strain>
    </source>
</reference>
<dbReference type="InterPro" id="IPR005186">
    <property type="entry name" value="FlaG"/>
</dbReference>
<dbReference type="InterPro" id="IPR035924">
    <property type="entry name" value="FlaG-like_sf"/>
</dbReference>
<dbReference type="RefSeq" id="WP_198827696.1">
    <property type="nucleotide sequence ID" value="NZ_CP066308.1"/>
</dbReference>
<protein>
    <submittedName>
        <fullName evidence="2">Flagellar protein FlaG</fullName>
    </submittedName>
</protein>
<keyword evidence="2" id="KW-0282">Flagellum</keyword>
<evidence type="ECO:0000313" key="2">
    <source>
        <dbReference type="EMBL" id="QQE74108.1"/>
    </source>
</evidence>
<keyword evidence="2" id="KW-0966">Cell projection</keyword>
<accession>A0A7T5EK71</accession>